<protein>
    <submittedName>
        <fullName evidence="5">Type-1 protein phosphatase inhibitor 4</fullName>
    </submittedName>
</protein>
<proteinExistence type="inferred from homology"/>
<dbReference type="RefSeq" id="XP_008572127.1">
    <property type="nucleotide sequence ID" value="XM_008573905.1"/>
</dbReference>
<dbReference type="InterPro" id="IPR007062">
    <property type="entry name" value="PPI-2"/>
</dbReference>
<keyword evidence="4" id="KW-1185">Reference proteome</keyword>
<dbReference type="Gene3D" id="6.10.250.1050">
    <property type="match status" value="1"/>
</dbReference>
<evidence type="ECO:0000256" key="3">
    <source>
        <dbReference type="SAM" id="MobiDB-lite"/>
    </source>
</evidence>
<feature type="compositionally biased region" description="Basic and acidic residues" evidence="3">
    <location>
        <begin position="100"/>
        <end position="114"/>
    </location>
</feature>
<feature type="region of interest" description="Disordered" evidence="3">
    <location>
        <begin position="137"/>
        <end position="209"/>
    </location>
</feature>
<dbReference type="Proteomes" id="UP000694923">
    <property type="component" value="Unplaced"/>
</dbReference>
<dbReference type="GeneID" id="103591447"/>
<feature type="compositionally biased region" description="Basic and acidic residues" evidence="3">
    <location>
        <begin position="172"/>
        <end position="192"/>
    </location>
</feature>
<feature type="region of interest" description="Disordered" evidence="3">
    <location>
        <begin position="1"/>
        <end position="23"/>
    </location>
</feature>
<feature type="region of interest" description="Disordered" evidence="3">
    <location>
        <begin position="85"/>
        <end position="114"/>
    </location>
</feature>
<dbReference type="Pfam" id="PF04979">
    <property type="entry name" value="IPP-2"/>
    <property type="match status" value="1"/>
</dbReference>
<gene>
    <name evidence="5" type="primary">LOC103591447</name>
</gene>
<evidence type="ECO:0000256" key="2">
    <source>
        <dbReference type="ARBA" id="ARBA00023272"/>
    </source>
</evidence>
<dbReference type="PANTHER" id="PTHR12398">
    <property type="entry name" value="PROTEIN PHOSPHATASE INHIBITOR"/>
    <property type="match status" value="1"/>
</dbReference>
<evidence type="ECO:0000256" key="1">
    <source>
        <dbReference type="ARBA" id="ARBA00005472"/>
    </source>
</evidence>
<dbReference type="GO" id="GO:0004864">
    <property type="term" value="F:protein phosphatase inhibitor activity"/>
    <property type="evidence" value="ECO:0007669"/>
    <property type="project" value="UniProtKB-KW"/>
</dbReference>
<comment type="similarity">
    <text evidence="1">Belongs to the protein phosphatase inhibitor 2 family.</text>
</comment>
<feature type="region of interest" description="Disordered" evidence="3">
    <location>
        <begin position="229"/>
        <end position="256"/>
    </location>
</feature>
<sequence length="281" mass="32360">MDGHAEGIRPGARARKKSQRWDEMNIQATYHPADKDYGFMKVDEPGTPYHRPQDSDEDLFAGSSQRVTPEALAERFATMDNFSPKVLQYGDNRSSGSPDKFYKTREMKDSSDFDKHRKAHYNEGKFFKAQKNLLLDDDEDSNRSISSDGRGVMLNPEPRPVERGWARGLARGVKDETDPVTRSHILEAKDSSTCRNQFPHPSASITLEQEIDDQRKEYYSKGIYLRSCSHPELEEDTEDEQRDSESPGVHLEARGLRTSSLIDETLQLQWTQEEEIRKWKM</sequence>
<name>A0ABM0QUT6_GALVR</name>
<reference evidence="5" key="1">
    <citation type="submission" date="2025-08" db="UniProtKB">
        <authorList>
            <consortium name="RefSeq"/>
        </authorList>
    </citation>
    <scope>IDENTIFICATION</scope>
</reference>
<dbReference type="PANTHER" id="PTHR12398:SF8">
    <property type="entry name" value="RIKEN CDNA 2810408A11 GENE"/>
    <property type="match status" value="1"/>
</dbReference>
<feature type="compositionally biased region" description="Acidic residues" evidence="3">
    <location>
        <begin position="233"/>
        <end position="242"/>
    </location>
</feature>
<accession>A0ABM0QUT6</accession>
<evidence type="ECO:0000313" key="4">
    <source>
        <dbReference type="Proteomes" id="UP000694923"/>
    </source>
</evidence>
<evidence type="ECO:0000313" key="5">
    <source>
        <dbReference type="RefSeq" id="XP_008572127.1"/>
    </source>
</evidence>
<feature type="region of interest" description="Disordered" evidence="3">
    <location>
        <begin position="36"/>
        <end position="60"/>
    </location>
</feature>
<keyword evidence="2 5" id="KW-0650">Protein phosphatase inhibitor</keyword>
<organism evidence="4 5">
    <name type="scientific">Galeopterus variegatus</name>
    <name type="common">Malayan flying lemur</name>
    <name type="synonym">Cynocephalus variegatus</name>
    <dbReference type="NCBI Taxonomy" id="482537"/>
    <lineage>
        <taxon>Eukaryota</taxon>
        <taxon>Metazoa</taxon>
        <taxon>Chordata</taxon>
        <taxon>Craniata</taxon>
        <taxon>Vertebrata</taxon>
        <taxon>Euteleostomi</taxon>
        <taxon>Mammalia</taxon>
        <taxon>Eutheria</taxon>
        <taxon>Euarchontoglires</taxon>
        <taxon>Dermoptera</taxon>
        <taxon>Cynocephalidae</taxon>
        <taxon>Galeopterus</taxon>
    </lineage>
</organism>